<dbReference type="PROSITE" id="PS51257">
    <property type="entry name" value="PROKAR_LIPOPROTEIN"/>
    <property type="match status" value="1"/>
</dbReference>
<evidence type="ECO:0000256" key="2">
    <source>
        <dbReference type="ARBA" id="ARBA00022448"/>
    </source>
</evidence>
<dbReference type="CDD" id="cd13692">
    <property type="entry name" value="PBP2_BztA"/>
    <property type="match status" value="1"/>
</dbReference>
<evidence type="ECO:0000256" key="1">
    <source>
        <dbReference type="ARBA" id="ARBA00010333"/>
    </source>
</evidence>
<name>A0A2W4TM52_9CYAN</name>
<dbReference type="GO" id="GO:0006865">
    <property type="term" value="P:amino acid transport"/>
    <property type="evidence" value="ECO:0007669"/>
    <property type="project" value="TreeGrafter"/>
</dbReference>
<dbReference type="EMBL" id="QBMC01000229">
    <property type="protein sequence ID" value="PZO10002.1"/>
    <property type="molecule type" value="Genomic_DNA"/>
</dbReference>
<proteinExistence type="inferred from homology"/>
<dbReference type="SMART" id="SM00062">
    <property type="entry name" value="PBPb"/>
    <property type="match status" value="1"/>
</dbReference>
<accession>A0A2W4TM52</accession>
<dbReference type="Pfam" id="PF00497">
    <property type="entry name" value="SBP_bac_3"/>
    <property type="match status" value="1"/>
</dbReference>
<dbReference type="AlphaFoldDB" id="A0A2W4TM52"/>
<dbReference type="InterPro" id="IPR001638">
    <property type="entry name" value="Solute-binding_3/MltF_N"/>
</dbReference>
<gene>
    <name evidence="6" type="ORF">DCF25_21040</name>
</gene>
<evidence type="ECO:0000259" key="5">
    <source>
        <dbReference type="SMART" id="SM00062"/>
    </source>
</evidence>
<reference evidence="7" key="1">
    <citation type="submission" date="2018-04" db="EMBL/GenBank/DDBJ databases">
        <authorList>
            <person name="Cornet L."/>
        </authorList>
    </citation>
    <scope>NUCLEOTIDE SEQUENCE [LARGE SCALE GENOMIC DNA]</scope>
</reference>
<protein>
    <submittedName>
        <fullName evidence="6">Amino acid ABC transporter substrate-binding protein</fullName>
    </submittedName>
</protein>
<dbReference type="PANTHER" id="PTHR30085">
    <property type="entry name" value="AMINO ACID ABC TRANSPORTER PERMEASE"/>
    <property type="match status" value="1"/>
</dbReference>
<dbReference type="SUPFAM" id="SSF53850">
    <property type="entry name" value="Periplasmic binding protein-like II"/>
    <property type="match status" value="1"/>
</dbReference>
<dbReference type="Proteomes" id="UP000249354">
    <property type="component" value="Unassembled WGS sequence"/>
</dbReference>
<dbReference type="Gene3D" id="3.40.190.10">
    <property type="entry name" value="Periplasmic binding protein-like II"/>
    <property type="match status" value="2"/>
</dbReference>
<feature type="chain" id="PRO_5016157687" evidence="4">
    <location>
        <begin position="22"/>
        <end position="332"/>
    </location>
</feature>
<keyword evidence="2" id="KW-0813">Transport</keyword>
<sequence>MKKRSLMLAASLGVLALTGCGGPGGGDGEETAGGGTSRLDTVKARGQLICGVDGGIPGFSFVDNGEYSGLDVDTCKAVAAALFDDPNAVEYRNLDSTERFEALKGGEVDMLARNTTWTISRDTSVGMEFAPTTFYDGQGMLVREASGITDLQGLEGRSVCVEAGTTTELNLTDQFRQLGIKATPQTFQSADAAYAAYEAGSCEGMTSDKSQLVARRSTLSNPDEHVLLDVTMSKEPLGPLTINNDSAWFDTVKWVTYALIQAEEFGLTAANVEEAINSDNPDIKRFVGAEGTLGSEMELPNDFALRAALLRESTEERSVLLRAIAFSHQSKP</sequence>
<reference evidence="6 7" key="2">
    <citation type="submission" date="2018-06" db="EMBL/GenBank/DDBJ databases">
        <title>Metagenomic assembly of (sub)arctic Cyanobacteria and their associated microbiome from non-axenic cultures.</title>
        <authorList>
            <person name="Baurain D."/>
        </authorList>
    </citation>
    <scope>NUCLEOTIDE SEQUENCE [LARGE SCALE GENOMIC DNA]</scope>
    <source>
        <strain evidence="6">ULC129bin1</strain>
    </source>
</reference>
<dbReference type="PANTHER" id="PTHR30085:SF7">
    <property type="entry name" value="AMINO-ACID ABC TRANSPORTER-BINDING PROTEIN YHDW-RELATED"/>
    <property type="match status" value="1"/>
</dbReference>
<organism evidence="6 7">
    <name type="scientific">Leptolyngbya foveolarum</name>
    <dbReference type="NCBI Taxonomy" id="47253"/>
    <lineage>
        <taxon>Bacteria</taxon>
        <taxon>Bacillati</taxon>
        <taxon>Cyanobacteriota</taxon>
        <taxon>Cyanophyceae</taxon>
        <taxon>Leptolyngbyales</taxon>
        <taxon>Leptolyngbyaceae</taxon>
        <taxon>Leptolyngbya group</taxon>
        <taxon>Leptolyngbya</taxon>
    </lineage>
</organism>
<evidence type="ECO:0000313" key="6">
    <source>
        <dbReference type="EMBL" id="PZO10002.1"/>
    </source>
</evidence>
<comment type="similarity">
    <text evidence="1">Belongs to the bacterial solute-binding protein 3 family.</text>
</comment>
<evidence type="ECO:0000256" key="4">
    <source>
        <dbReference type="SAM" id="SignalP"/>
    </source>
</evidence>
<evidence type="ECO:0000256" key="3">
    <source>
        <dbReference type="ARBA" id="ARBA00022729"/>
    </source>
</evidence>
<dbReference type="InterPro" id="IPR051455">
    <property type="entry name" value="Bact_solute-bind_prot3"/>
</dbReference>
<feature type="signal peptide" evidence="4">
    <location>
        <begin position="1"/>
        <end position="21"/>
    </location>
</feature>
<keyword evidence="3 4" id="KW-0732">Signal</keyword>
<comment type="caution">
    <text evidence="6">The sequence shown here is derived from an EMBL/GenBank/DDBJ whole genome shotgun (WGS) entry which is preliminary data.</text>
</comment>
<feature type="domain" description="Solute-binding protein family 3/N-terminal" evidence="5">
    <location>
        <begin position="47"/>
        <end position="275"/>
    </location>
</feature>
<evidence type="ECO:0000313" key="7">
    <source>
        <dbReference type="Proteomes" id="UP000249354"/>
    </source>
</evidence>